<reference evidence="1 2" key="1">
    <citation type="submission" date="2013-07" db="EMBL/GenBank/DDBJ databases">
        <title>Thalassospira permensis NBRC 106175 Genome Sequencing.</title>
        <authorList>
            <person name="Lai Q."/>
            <person name="Shao Z."/>
        </authorList>
    </citation>
    <scope>NUCLEOTIDE SEQUENCE [LARGE SCALE GENOMIC DNA]</scope>
    <source>
        <strain evidence="1 2">NBRC 106175</strain>
    </source>
</reference>
<dbReference type="EMBL" id="AUNC01000045">
    <property type="protein sequence ID" value="KEO52491.1"/>
    <property type="molecule type" value="Genomic_DNA"/>
</dbReference>
<accession>A0ABR4TJK3</accession>
<evidence type="ECO:0000313" key="2">
    <source>
        <dbReference type="Proteomes" id="UP000027463"/>
    </source>
</evidence>
<protein>
    <recommendedName>
        <fullName evidence="3">HPt domain-containing protein</fullName>
    </recommendedName>
</protein>
<keyword evidence="2" id="KW-1185">Reference proteome</keyword>
<gene>
    <name evidence="1" type="ORF">SMB34_07570</name>
</gene>
<dbReference type="Proteomes" id="UP000027463">
    <property type="component" value="Unassembled WGS sequence"/>
</dbReference>
<name>A0ABR4TJK3_9PROT</name>
<proteinExistence type="predicted"/>
<organism evidence="1 2">
    <name type="scientific">Thalassospira permensis NBRC 106175</name>
    <dbReference type="NCBI Taxonomy" id="1353532"/>
    <lineage>
        <taxon>Bacteria</taxon>
        <taxon>Pseudomonadati</taxon>
        <taxon>Pseudomonadota</taxon>
        <taxon>Alphaproteobacteria</taxon>
        <taxon>Rhodospirillales</taxon>
        <taxon>Thalassospiraceae</taxon>
        <taxon>Thalassospira</taxon>
    </lineage>
</organism>
<sequence>MEAKSETEDRMEELDTVRAELLQSLPGDISRARNAYRRMAQAAALKMDAKSFAAHQTACKAGLSHLEGLIKILRWASGPDAAENEKAKSPAMEEAEIRKLIAEARGALAGT</sequence>
<evidence type="ECO:0008006" key="3">
    <source>
        <dbReference type="Google" id="ProtNLM"/>
    </source>
</evidence>
<evidence type="ECO:0000313" key="1">
    <source>
        <dbReference type="EMBL" id="KEO52491.1"/>
    </source>
</evidence>
<comment type="caution">
    <text evidence="1">The sequence shown here is derived from an EMBL/GenBank/DDBJ whole genome shotgun (WGS) entry which is preliminary data.</text>
</comment>